<dbReference type="Proteomes" id="UP000327362">
    <property type="component" value="Chromosome"/>
</dbReference>
<dbReference type="AlphaFoldDB" id="A0AAI8X1E8"/>
<feature type="region of interest" description="Disordered" evidence="1">
    <location>
        <begin position="34"/>
        <end position="68"/>
    </location>
</feature>
<gene>
    <name evidence="2" type="ORF">JPH1_10530</name>
</gene>
<sequence length="68" mass="7384">MPLGKLATERMVPLSAATLAALDEWVALRGTHRPLPHPRTGVLTDFPVHPARTPPGLHPAAQRAAHRR</sequence>
<accession>A0AAI8X1E8</accession>
<evidence type="ECO:0000313" key="2">
    <source>
        <dbReference type="EMBL" id="BBN46578.1"/>
    </source>
</evidence>
<reference evidence="2 3" key="1">
    <citation type="submission" date="2019-09" db="EMBL/GenBank/DDBJ databases">
        <title>Complete genome sequence of Mycobacterium avium subsp. hominissuis strain JP-H-1.</title>
        <authorList>
            <person name="Kinoshita Y."/>
            <person name="Niwa H."/>
            <person name="Uchida-Fujii E."/>
            <person name="Nukada T."/>
        </authorList>
    </citation>
    <scope>NUCLEOTIDE SEQUENCE [LARGE SCALE GENOMIC DNA]</scope>
    <source>
        <strain evidence="2 3">JP-H-1</strain>
    </source>
</reference>
<protein>
    <submittedName>
        <fullName evidence="2">Uncharacterized protein</fullName>
    </submittedName>
</protein>
<organism evidence="2 3">
    <name type="scientific">Mycobacterium avium subsp. hominissuis</name>
    <dbReference type="NCBI Taxonomy" id="439334"/>
    <lineage>
        <taxon>Bacteria</taxon>
        <taxon>Bacillati</taxon>
        <taxon>Actinomycetota</taxon>
        <taxon>Actinomycetes</taxon>
        <taxon>Mycobacteriales</taxon>
        <taxon>Mycobacteriaceae</taxon>
        <taxon>Mycobacterium</taxon>
        <taxon>Mycobacterium avium complex (MAC)</taxon>
    </lineage>
</organism>
<evidence type="ECO:0000256" key="1">
    <source>
        <dbReference type="SAM" id="MobiDB-lite"/>
    </source>
</evidence>
<evidence type="ECO:0000313" key="3">
    <source>
        <dbReference type="Proteomes" id="UP000327362"/>
    </source>
</evidence>
<dbReference type="EMBL" id="AP020326">
    <property type="protein sequence ID" value="BBN46578.1"/>
    <property type="molecule type" value="Genomic_DNA"/>
</dbReference>
<proteinExistence type="predicted"/>
<name>A0AAI8X1E8_MYCAV</name>